<comment type="caution">
    <text evidence="3">The sequence shown here is derived from an EMBL/GenBank/DDBJ whole genome shotgun (WGS) entry which is preliminary data.</text>
</comment>
<evidence type="ECO:0000313" key="4">
    <source>
        <dbReference type="Proteomes" id="UP001457282"/>
    </source>
</evidence>
<evidence type="ECO:0000256" key="2">
    <source>
        <dbReference type="SAM" id="Phobius"/>
    </source>
</evidence>
<organism evidence="3 4">
    <name type="scientific">Rubus argutus</name>
    <name type="common">Southern blackberry</name>
    <dbReference type="NCBI Taxonomy" id="59490"/>
    <lineage>
        <taxon>Eukaryota</taxon>
        <taxon>Viridiplantae</taxon>
        <taxon>Streptophyta</taxon>
        <taxon>Embryophyta</taxon>
        <taxon>Tracheophyta</taxon>
        <taxon>Spermatophyta</taxon>
        <taxon>Magnoliopsida</taxon>
        <taxon>eudicotyledons</taxon>
        <taxon>Gunneridae</taxon>
        <taxon>Pentapetalae</taxon>
        <taxon>rosids</taxon>
        <taxon>fabids</taxon>
        <taxon>Rosales</taxon>
        <taxon>Rosaceae</taxon>
        <taxon>Rosoideae</taxon>
        <taxon>Rosoideae incertae sedis</taxon>
        <taxon>Rubus</taxon>
    </lineage>
</organism>
<dbReference type="AlphaFoldDB" id="A0AAW1YPE1"/>
<keyword evidence="4" id="KW-1185">Reference proteome</keyword>
<feature type="region of interest" description="Disordered" evidence="1">
    <location>
        <begin position="83"/>
        <end position="122"/>
    </location>
</feature>
<protein>
    <submittedName>
        <fullName evidence="3">Uncharacterized protein</fullName>
    </submittedName>
</protein>
<feature type="compositionally biased region" description="Basic and acidic residues" evidence="1">
    <location>
        <begin position="223"/>
        <end position="232"/>
    </location>
</feature>
<feature type="compositionally biased region" description="Acidic residues" evidence="1">
    <location>
        <begin position="197"/>
        <end position="215"/>
    </location>
</feature>
<feature type="transmembrane region" description="Helical" evidence="2">
    <location>
        <begin position="34"/>
        <end position="59"/>
    </location>
</feature>
<keyword evidence="2" id="KW-1133">Transmembrane helix</keyword>
<sequence>MPKFASTNGAVCGKVERIAPYPPPPPGRISKLAIFGWGVSFSPFIIPLSTYVYFFIFYINMEAYDSEQDLELEHDLEPDHKVLSDQDMDSEEELRDVSPDTPYKKSQSRPQKSKKKVQRMKSLKGQLGTFSRILEDIQAQLTVINQKSESQMISTERLTQQMEDVNQELLAQGEKTQHIEDSLLKSKKYRDPPKPEEEVDADDEQTTESDEDESNGDGWYSGEEQRQHELKNMKRRTLKPQAKGELRRRVVKTKPTVPMPLTAEAMSALIKQTVAGEFGIMHQRIDQMDKGKLPYIPDLGSEELPLPYTEAIMLGKTSKSIKF</sequence>
<gene>
    <name evidence="3" type="ORF">M0R45_006079</name>
</gene>
<evidence type="ECO:0000313" key="3">
    <source>
        <dbReference type="EMBL" id="KAK9950595.1"/>
    </source>
</evidence>
<proteinExistence type="predicted"/>
<accession>A0AAW1YPE1</accession>
<evidence type="ECO:0000256" key="1">
    <source>
        <dbReference type="SAM" id="MobiDB-lite"/>
    </source>
</evidence>
<dbReference type="EMBL" id="JBEDUW010000001">
    <property type="protein sequence ID" value="KAK9950595.1"/>
    <property type="molecule type" value="Genomic_DNA"/>
</dbReference>
<reference evidence="3 4" key="1">
    <citation type="journal article" date="2023" name="G3 (Bethesda)">
        <title>A chromosome-length genome assembly and annotation of blackberry (Rubus argutus, cv. 'Hillquist').</title>
        <authorList>
            <person name="Bruna T."/>
            <person name="Aryal R."/>
            <person name="Dudchenko O."/>
            <person name="Sargent D.J."/>
            <person name="Mead D."/>
            <person name="Buti M."/>
            <person name="Cavallini A."/>
            <person name="Hytonen T."/>
            <person name="Andres J."/>
            <person name="Pham M."/>
            <person name="Weisz D."/>
            <person name="Mascagni F."/>
            <person name="Usai G."/>
            <person name="Natali L."/>
            <person name="Bassil N."/>
            <person name="Fernandez G.E."/>
            <person name="Lomsadze A."/>
            <person name="Armour M."/>
            <person name="Olukolu B."/>
            <person name="Poorten T."/>
            <person name="Britton C."/>
            <person name="Davik J."/>
            <person name="Ashrafi H."/>
            <person name="Aiden E.L."/>
            <person name="Borodovsky M."/>
            <person name="Worthington M."/>
        </authorList>
    </citation>
    <scope>NUCLEOTIDE SEQUENCE [LARGE SCALE GENOMIC DNA]</scope>
    <source>
        <strain evidence="3">PI 553951</strain>
    </source>
</reference>
<keyword evidence="2" id="KW-0472">Membrane</keyword>
<feature type="compositionally biased region" description="Basic and acidic residues" evidence="1">
    <location>
        <begin position="175"/>
        <end position="196"/>
    </location>
</feature>
<feature type="compositionally biased region" description="Basic residues" evidence="1">
    <location>
        <begin position="111"/>
        <end position="122"/>
    </location>
</feature>
<keyword evidence="2" id="KW-0812">Transmembrane</keyword>
<feature type="region of interest" description="Disordered" evidence="1">
    <location>
        <begin position="173"/>
        <end position="247"/>
    </location>
</feature>
<dbReference type="Proteomes" id="UP001457282">
    <property type="component" value="Unassembled WGS sequence"/>
</dbReference>
<name>A0AAW1YPE1_RUBAR</name>